<protein>
    <submittedName>
        <fullName evidence="1">Uncharacterized protein</fullName>
    </submittedName>
</protein>
<reference evidence="1 2" key="1">
    <citation type="submission" date="2018-04" db="EMBL/GenBank/DDBJ databases">
        <title>Halococcoides cellulosivorans gen. nov., sp. nov., an extremely halophilic cellulose-utilizing haloarchaeon from hypersaline lakes.</title>
        <authorList>
            <person name="Sorokin D.Y."/>
            <person name="Toshchakov S.V."/>
            <person name="Samarov N.I."/>
            <person name="Korzhenkov A."/>
            <person name="Kublanov I.V."/>
        </authorList>
    </citation>
    <scope>NUCLEOTIDE SEQUENCE [LARGE SCALE GENOMIC DNA]</scope>
    <source>
        <strain evidence="1 2">HArcel1</strain>
    </source>
</reference>
<dbReference type="EMBL" id="CP028858">
    <property type="protein sequence ID" value="AWB26502.1"/>
    <property type="molecule type" value="Genomic_DNA"/>
</dbReference>
<evidence type="ECO:0000313" key="2">
    <source>
        <dbReference type="Proteomes" id="UP000244727"/>
    </source>
</evidence>
<accession>A0A2R4WY89</accession>
<dbReference type="AlphaFoldDB" id="A0A2R4WY89"/>
<dbReference type="RefSeq" id="WP_108380871.1">
    <property type="nucleotide sequence ID" value="NZ_CP028858.1"/>
</dbReference>
<organism evidence="1 2">
    <name type="scientific">Halococcoides cellulosivorans</name>
    <dbReference type="NCBI Taxonomy" id="1679096"/>
    <lineage>
        <taxon>Archaea</taxon>
        <taxon>Methanobacteriati</taxon>
        <taxon>Methanobacteriota</taxon>
        <taxon>Stenosarchaea group</taxon>
        <taxon>Halobacteria</taxon>
        <taxon>Halobacteriales</taxon>
        <taxon>Haloarculaceae</taxon>
        <taxon>Halococcoides</taxon>
    </lineage>
</organism>
<proteinExistence type="predicted"/>
<gene>
    <name evidence="1" type="ORF">HARCEL1_01610</name>
</gene>
<keyword evidence="2" id="KW-1185">Reference proteome</keyword>
<dbReference type="KEGG" id="harc:HARCEL1_01610"/>
<name>A0A2R4WY89_9EURY</name>
<evidence type="ECO:0000313" key="1">
    <source>
        <dbReference type="EMBL" id="AWB26502.1"/>
    </source>
</evidence>
<dbReference type="Proteomes" id="UP000244727">
    <property type="component" value="Chromosome"/>
</dbReference>
<dbReference type="GeneID" id="36511163"/>
<sequence length="106" mass="11205">MTDDIDAIADSLGAVKAGPSIGAAEVADVVISQDSVAFTLETPAGSTVHTEVVRPPVWGPNCALKRLCATYGVEPPDFEAFEGEQVPVRRTLDEGRPRLEIDVDAL</sequence>